<evidence type="ECO:0000313" key="2">
    <source>
        <dbReference type="Proteomes" id="UP000516380"/>
    </source>
</evidence>
<evidence type="ECO:0000313" key="1">
    <source>
        <dbReference type="EMBL" id="BCI86601.1"/>
    </source>
</evidence>
<dbReference type="Proteomes" id="UP000516380">
    <property type="component" value="Chromosome"/>
</dbReference>
<reference evidence="1 2" key="1">
    <citation type="submission" date="2020-07" db="EMBL/GenBank/DDBJ databases">
        <title>Mycobacterium kansasii (former subtype) with zoonotic potential isolated from diseased indoor pet cat, Japan.</title>
        <authorList>
            <person name="Fukano H."/>
            <person name="Terazono T."/>
            <person name="Hoshino Y."/>
        </authorList>
    </citation>
    <scope>NUCLEOTIDE SEQUENCE [LARGE SCALE GENOMIC DNA]</scope>
    <source>
        <strain evidence="1 2">Kuro-I</strain>
    </source>
</reference>
<gene>
    <name evidence="1" type="ORF">NIIDMKKI_18070</name>
</gene>
<organism evidence="1 2">
    <name type="scientific">Mycobacterium kansasii</name>
    <dbReference type="NCBI Taxonomy" id="1768"/>
    <lineage>
        <taxon>Bacteria</taxon>
        <taxon>Bacillati</taxon>
        <taxon>Actinomycetota</taxon>
        <taxon>Actinomycetes</taxon>
        <taxon>Mycobacteriales</taxon>
        <taxon>Mycobacteriaceae</taxon>
        <taxon>Mycobacterium</taxon>
    </lineage>
</organism>
<sequence>MRVVARLANDVLREAMTAANEPGAILDVADLAAPSVVEACLARTAHPFEVAGMKFVVWRSEAPREATLREIYGDLAPVAVVRGKDSSNPGELVACPGRDLRVHAGDQTAMIGTADELAVRGIKVPGPQRRVSACCGFASCPTRYALSVTT</sequence>
<protein>
    <submittedName>
        <fullName evidence="1">Uncharacterized protein</fullName>
    </submittedName>
</protein>
<dbReference type="EMBL" id="AP023343">
    <property type="protein sequence ID" value="BCI86601.1"/>
    <property type="molecule type" value="Genomic_DNA"/>
</dbReference>
<name>A0A7G1I6I7_MYCKA</name>
<keyword evidence="2" id="KW-1185">Reference proteome</keyword>
<dbReference type="AlphaFoldDB" id="A0A7G1I6I7"/>
<accession>A0A7G1I6I7</accession>
<proteinExistence type="predicted"/>